<dbReference type="Proteomes" id="UP000663720">
    <property type="component" value="Chromosome"/>
</dbReference>
<protein>
    <submittedName>
        <fullName evidence="1">Uncharacterized protein</fullName>
    </submittedName>
</protein>
<dbReference type="EMBL" id="CP061799">
    <property type="protein sequence ID" value="QTA83498.1"/>
    <property type="molecule type" value="Genomic_DNA"/>
</dbReference>
<accession>A0A975BDT6</accession>
<keyword evidence="2" id="KW-1185">Reference proteome</keyword>
<dbReference type="AlphaFoldDB" id="A0A975BDT6"/>
<proteinExistence type="predicted"/>
<dbReference type="KEGG" id="dli:dnl_59100"/>
<evidence type="ECO:0000313" key="1">
    <source>
        <dbReference type="EMBL" id="QTA83498.1"/>
    </source>
</evidence>
<reference evidence="1" key="1">
    <citation type="journal article" date="2021" name="Microb. Physiol.">
        <title>Proteogenomic Insights into the Physiology of Marine, Sulfate-Reducing, Filamentous Desulfonema limicola and Desulfonema magnum.</title>
        <authorList>
            <person name="Schnaars V."/>
            <person name="Wohlbrand L."/>
            <person name="Scheve S."/>
            <person name="Hinrichs C."/>
            <person name="Reinhardt R."/>
            <person name="Rabus R."/>
        </authorList>
    </citation>
    <scope>NUCLEOTIDE SEQUENCE</scope>
    <source>
        <strain evidence="1">5ac10</strain>
    </source>
</reference>
<evidence type="ECO:0000313" key="2">
    <source>
        <dbReference type="Proteomes" id="UP000663720"/>
    </source>
</evidence>
<dbReference type="RefSeq" id="WP_207689339.1">
    <property type="nucleotide sequence ID" value="NZ_CP061799.1"/>
</dbReference>
<name>A0A975BDT6_9BACT</name>
<gene>
    <name evidence="1" type="ORF">dnl_59100</name>
</gene>
<organism evidence="1 2">
    <name type="scientific">Desulfonema limicola</name>
    <dbReference type="NCBI Taxonomy" id="45656"/>
    <lineage>
        <taxon>Bacteria</taxon>
        <taxon>Pseudomonadati</taxon>
        <taxon>Thermodesulfobacteriota</taxon>
        <taxon>Desulfobacteria</taxon>
        <taxon>Desulfobacterales</taxon>
        <taxon>Desulfococcaceae</taxon>
        <taxon>Desulfonema</taxon>
    </lineage>
</organism>
<sequence>MFPTEIRVYVLSKTKEREVFATIDMVEDYFCSDLPSRTPPGRFNIPSDQIIFKKGALILFQYAERKDEEKIVAHALLKSDGCVYVPGNDYYIGYYQLDIKSINVYRNPVTKDEIFGIWKKKLLQAKLNLDVSKYDDYLNLLKKKNNLTSRCIKKTD</sequence>